<reference evidence="4 5" key="1">
    <citation type="journal article" date="2012" name="PLoS Pathog.">
        <title>Diverse lifestyles and strategies of plant pathogenesis encoded in the genomes of eighteen Dothideomycetes fungi.</title>
        <authorList>
            <person name="Ohm R.A."/>
            <person name="Feau N."/>
            <person name="Henrissat B."/>
            <person name="Schoch C.L."/>
            <person name="Horwitz B.A."/>
            <person name="Barry K.W."/>
            <person name="Condon B.J."/>
            <person name="Copeland A.C."/>
            <person name="Dhillon B."/>
            <person name="Glaser F."/>
            <person name="Hesse C.N."/>
            <person name="Kosti I."/>
            <person name="LaButti K."/>
            <person name="Lindquist E.A."/>
            <person name="Lucas S."/>
            <person name="Salamov A.A."/>
            <person name="Bradshaw R.E."/>
            <person name="Ciuffetti L."/>
            <person name="Hamelin R.C."/>
            <person name="Kema G.H.J."/>
            <person name="Lawrence C."/>
            <person name="Scott J.A."/>
            <person name="Spatafora J.W."/>
            <person name="Turgeon B.G."/>
            <person name="de Wit P.J.G.M."/>
            <person name="Zhong S."/>
            <person name="Goodwin S.B."/>
            <person name="Grigoriev I.V."/>
        </authorList>
    </citation>
    <scope>NUCLEOTIDE SEQUENCE [LARGE SCALE GENOMIC DNA]</scope>
    <source>
        <strain evidence="4 5">SO2202</strain>
    </source>
</reference>
<dbReference type="OMA" id="KMYHLSG"/>
<name>M3D9N9_SPHMS</name>
<dbReference type="OrthoDB" id="445341at2759"/>
<dbReference type="Gene3D" id="2.60.120.590">
    <property type="entry name" value="Alpha-ketoglutarate-dependent dioxygenase AlkB-like"/>
    <property type="match status" value="1"/>
</dbReference>
<keyword evidence="5" id="KW-1185">Reference proteome</keyword>
<feature type="region of interest" description="Disordered" evidence="2">
    <location>
        <begin position="276"/>
        <end position="324"/>
    </location>
</feature>
<sequence length="788" mass="87073">MSFLSALLSQQTPNLQTRKGLIVVGLQNDFILPDGKLPVKDAAFVNRIGSLVPAFREHGEIIWVRSEFQQTRPVNGDDTPGDRVIAAGSLGTGLDRQRSGDVPAANKKYKFSASFEKPEAGKEEGDDEELFLSRTSKREPCCIKGSHGADFSDRIKPLIQRKDLQVVKSHYSAFAGTSLLMTLRSKLITDVYICGCMTNLSVYATAMDAARYGIEITLVEDCLGYRRFDRHQMAVQQLNHFMSANFWKSARVLAQLLDPSLEFPSSDSGAIEVVVEEEDDDDDDDDDDEDEDEEEQTEEQQHKGEEEKQEKEATEGSTVMGDRRSTLLQAQADVLEVDSDEHSDEEVSLPTVGLPRRLLDRISERSFATRLSSKYSPRAARRPRITTTQYATPESPRSDPRHNDPGHESEKGAIEFGKLKFATASGHSRLISTHSGSSRQVSRLPWLDIIPPNYKSSQDIGPPASSHQQGSPCAPSQSTASPPSSGGKKPKAMSTCSQKSRPLFGEDKVAESAGSRILHGLLPEDAAETAFEDVQSEVKWQSMFHQTGPVPRLVSCQATICDDGSVPLYRHPSDQTPEVHAWTPTVDRIRKAAEQVAGHRLNHALIQLYRDGNDFISEHSDKTLDIAPDSNIVNVSMGAQRTMRIRTKRGAGTGSGNTAEARTTYRVPLPHNSMVTMSLQTNAEYLHAIPWDRRPPCELVEAEKAFGGQRISLTFRCIATFLSQDRTMIWGQGAVGKSKDTARRVVHGDPEESQKLVDAFGKENAASSIEWKEIYGSGSDVLHLKQQQ</sequence>
<dbReference type="RefSeq" id="XP_016762710.1">
    <property type="nucleotide sequence ID" value="XM_016902482.1"/>
</dbReference>
<dbReference type="AlphaFoldDB" id="M3D9N9"/>
<dbReference type="Gene3D" id="3.40.50.850">
    <property type="entry name" value="Isochorismatase-like"/>
    <property type="match status" value="1"/>
</dbReference>
<evidence type="ECO:0000259" key="3">
    <source>
        <dbReference type="PROSITE" id="PS51471"/>
    </source>
</evidence>
<dbReference type="Pfam" id="PF00857">
    <property type="entry name" value="Isochorismatase"/>
    <property type="match status" value="1"/>
</dbReference>
<accession>M3D9N9</accession>
<dbReference type="GO" id="GO:0051213">
    <property type="term" value="F:dioxygenase activity"/>
    <property type="evidence" value="ECO:0007669"/>
    <property type="project" value="InterPro"/>
</dbReference>
<dbReference type="PANTHER" id="PTHR31212:SF5">
    <property type="entry name" value="ISOCHORISMATASE FAMILY PROTEIN FAMILY (AFU_ORTHOLOGUE AFUA_3G14500)"/>
    <property type="match status" value="1"/>
</dbReference>
<gene>
    <name evidence="4" type="ORF">SEPMUDRAFT_132215</name>
</gene>
<keyword evidence="4" id="KW-0378">Hydrolase</keyword>
<proteinExistence type="inferred from homology"/>
<feature type="region of interest" description="Disordered" evidence="2">
    <location>
        <begin position="371"/>
        <end position="410"/>
    </location>
</feature>
<dbReference type="InterPro" id="IPR037151">
    <property type="entry name" value="AlkB-like_sf"/>
</dbReference>
<comment type="similarity">
    <text evidence="1">Belongs to the isochorismatase family.</text>
</comment>
<feature type="compositionally biased region" description="Basic and acidic residues" evidence="2">
    <location>
        <begin position="299"/>
        <end position="314"/>
    </location>
</feature>
<dbReference type="HOGENOM" id="CLU_005335_0_0_1"/>
<feature type="compositionally biased region" description="Low complexity" evidence="2">
    <location>
        <begin position="471"/>
        <end position="485"/>
    </location>
</feature>
<dbReference type="InterPro" id="IPR036380">
    <property type="entry name" value="Isochorismatase-like_sf"/>
</dbReference>
<dbReference type="GO" id="GO:0006307">
    <property type="term" value="P:DNA alkylation repair"/>
    <property type="evidence" value="ECO:0007669"/>
    <property type="project" value="InterPro"/>
</dbReference>
<dbReference type="InterPro" id="IPR000868">
    <property type="entry name" value="Isochorismatase-like_dom"/>
</dbReference>
<dbReference type="GeneID" id="27899619"/>
<dbReference type="CDD" id="cd00431">
    <property type="entry name" value="cysteine_hydrolases"/>
    <property type="match status" value="1"/>
</dbReference>
<dbReference type="PANTHER" id="PTHR31212">
    <property type="entry name" value="ALPHA-KETOGLUTARATE-DEPENDENT DIOXYGENASE ALKB HOMOLOG 3"/>
    <property type="match status" value="1"/>
</dbReference>
<feature type="domain" description="Fe2OG dioxygenase" evidence="3">
    <location>
        <begin position="600"/>
        <end position="719"/>
    </location>
</feature>
<protein>
    <submittedName>
        <fullName evidence="4">Isochorismatase hydrolase</fullName>
    </submittedName>
</protein>
<dbReference type="InterPro" id="IPR032854">
    <property type="entry name" value="ALKBH3"/>
</dbReference>
<dbReference type="EMBL" id="KB456262">
    <property type="protein sequence ID" value="EMF14589.1"/>
    <property type="molecule type" value="Genomic_DNA"/>
</dbReference>
<dbReference type="Pfam" id="PF13532">
    <property type="entry name" value="2OG-FeII_Oxy_2"/>
    <property type="match status" value="1"/>
</dbReference>
<dbReference type="GO" id="GO:0016787">
    <property type="term" value="F:hydrolase activity"/>
    <property type="evidence" value="ECO:0007669"/>
    <property type="project" value="UniProtKB-KW"/>
</dbReference>
<dbReference type="PROSITE" id="PS51471">
    <property type="entry name" value="FE2OG_OXY"/>
    <property type="match status" value="1"/>
</dbReference>
<evidence type="ECO:0000256" key="1">
    <source>
        <dbReference type="ARBA" id="ARBA00006336"/>
    </source>
</evidence>
<evidence type="ECO:0000313" key="4">
    <source>
        <dbReference type="EMBL" id="EMF14589.1"/>
    </source>
</evidence>
<dbReference type="InterPro" id="IPR005123">
    <property type="entry name" value="Oxoglu/Fe-dep_dioxygenase_dom"/>
</dbReference>
<evidence type="ECO:0000256" key="2">
    <source>
        <dbReference type="SAM" id="MobiDB-lite"/>
    </source>
</evidence>
<dbReference type="eggNOG" id="ENOG502QRZN">
    <property type="taxonomic scope" value="Eukaryota"/>
</dbReference>
<dbReference type="Proteomes" id="UP000016931">
    <property type="component" value="Unassembled WGS sequence"/>
</dbReference>
<evidence type="ECO:0000313" key="5">
    <source>
        <dbReference type="Proteomes" id="UP000016931"/>
    </source>
</evidence>
<feature type="compositionally biased region" description="Basic and acidic residues" evidence="2">
    <location>
        <begin position="396"/>
        <end position="410"/>
    </location>
</feature>
<dbReference type="InterPro" id="IPR027450">
    <property type="entry name" value="AlkB-like"/>
</dbReference>
<dbReference type="STRING" id="692275.M3D9N9"/>
<feature type="compositionally biased region" description="Polar residues" evidence="2">
    <location>
        <begin position="454"/>
        <end position="470"/>
    </location>
</feature>
<feature type="region of interest" description="Disordered" evidence="2">
    <location>
        <begin position="453"/>
        <end position="503"/>
    </location>
</feature>
<organism evidence="4 5">
    <name type="scientific">Sphaerulina musiva (strain SO2202)</name>
    <name type="common">Poplar stem canker fungus</name>
    <name type="synonym">Septoria musiva</name>
    <dbReference type="NCBI Taxonomy" id="692275"/>
    <lineage>
        <taxon>Eukaryota</taxon>
        <taxon>Fungi</taxon>
        <taxon>Dikarya</taxon>
        <taxon>Ascomycota</taxon>
        <taxon>Pezizomycotina</taxon>
        <taxon>Dothideomycetes</taxon>
        <taxon>Dothideomycetidae</taxon>
        <taxon>Mycosphaerellales</taxon>
        <taxon>Mycosphaerellaceae</taxon>
        <taxon>Sphaerulina</taxon>
    </lineage>
</organism>
<dbReference type="SUPFAM" id="SSF51197">
    <property type="entry name" value="Clavaminate synthase-like"/>
    <property type="match status" value="1"/>
</dbReference>
<dbReference type="SUPFAM" id="SSF52499">
    <property type="entry name" value="Isochorismatase-like hydrolases"/>
    <property type="match status" value="1"/>
</dbReference>
<feature type="compositionally biased region" description="Acidic residues" evidence="2">
    <location>
        <begin position="276"/>
        <end position="298"/>
    </location>
</feature>